<evidence type="ECO:0000256" key="3">
    <source>
        <dbReference type="SAM" id="MobiDB-lite"/>
    </source>
</evidence>
<keyword evidence="4" id="KW-0812">Transmembrane</keyword>
<evidence type="ECO:0000256" key="1">
    <source>
        <dbReference type="ARBA" id="ARBA00010199"/>
    </source>
</evidence>
<keyword evidence="4" id="KW-0472">Membrane</keyword>
<feature type="transmembrane region" description="Helical" evidence="4">
    <location>
        <begin position="434"/>
        <end position="455"/>
    </location>
</feature>
<dbReference type="GO" id="GO:0015297">
    <property type="term" value="F:antiporter activity"/>
    <property type="evidence" value="ECO:0007669"/>
    <property type="project" value="InterPro"/>
</dbReference>
<feature type="compositionally biased region" description="Basic and acidic residues" evidence="3">
    <location>
        <begin position="1"/>
        <end position="15"/>
    </location>
</feature>
<keyword evidence="6" id="KW-1185">Reference proteome</keyword>
<feature type="transmembrane region" description="Helical" evidence="4">
    <location>
        <begin position="467"/>
        <end position="489"/>
    </location>
</feature>
<dbReference type="GO" id="GO:0005886">
    <property type="term" value="C:plasma membrane"/>
    <property type="evidence" value="ECO:0007669"/>
    <property type="project" value="TreeGrafter"/>
</dbReference>
<feature type="transmembrane region" description="Helical" evidence="4">
    <location>
        <begin position="241"/>
        <end position="261"/>
    </location>
</feature>
<feature type="compositionally biased region" description="Low complexity" evidence="3">
    <location>
        <begin position="537"/>
        <end position="570"/>
    </location>
</feature>
<comment type="similarity">
    <text evidence="1">Belongs to the multi antimicrobial extrusion (MATE) (TC 2.A.66.1) family.</text>
</comment>
<evidence type="ECO:0000313" key="5">
    <source>
        <dbReference type="EMBL" id="GBG34798.1"/>
    </source>
</evidence>
<feature type="transmembrane region" description="Helical" evidence="4">
    <location>
        <begin position="495"/>
        <end position="519"/>
    </location>
</feature>
<organism evidence="5 6">
    <name type="scientific">Hondaea fermentalgiana</name>
    <dbReference type="NCBI Taxonomy" id="2315210"/>
    <lineage>
        <taxon>Eukaryota</taxon>
        <taxon>Sar</taxon>
        <taxon>Stramenopiles</taxon>
        <taxon>Bigyra</taxon>
        <taxon>Labyrinthulomycetes</taxon>
        <taxon>Thraustochytrida</taxon>
        <taxon>Thraustochytriidae</taxon>
        <taxon>Hondaea</taxon>
    </lineage>
</organism>
<proteinExistence type="inferred from homology"/>
<evidence type="ECO:0000313" key="6">
    <source>
        <dbReference type="Proteomes" id="UP000241890"/>
    </source>
</evidence>
<sequence length="570" mass="61602">MEQTEQRDAPHDLPLGREGNLRAPLLDDRERQGVDEDLEHGGELAQVAGEVTGVEEHARCSDDEADGPREDVAMSIREAVDDIVQAVWPQVMVIFCRLLITVTDTAIVGRLGTDELAAAGFANMVIQLSIQVIWSGCGEGLISLTSQAMGAENRFLAGVWLEIACAVSLAFAVPIAFCWWNTGEILRLVKLPGSEHDNEHVMALATRFGRLSLLWLLPDVLSDCFAQWINGLDRVARTVPIHIFAVIFNIGANLILVHGVGSWHGLGFDGSPLATTSTTVLRFIMLVLYMPRHLPKGVFAGVSFEHFTKDRILSFMGQFVPNASTAVLEQAQFVVLTVFIASFGEKQLAAHTIMMNTFDLCSAALYGMTEGGSMSVGRELGRGFPVRAKALSWYLVAAMTVVALIVTTLFLVFPHQIGAVFSSDPEVIEYTAELSIVSGASYFLIALTFASYAVLQGQGRPAPAVAAMFGGVWVVGIPASYLLCFHLPWLHAGFLGAWLGSNIGYVVMTIIMSAAVYYSDWDQIARDARERAEVEASENAAPAASPLLARASSASPSPSLSPTSRPFIRA</sequence>
<dbReference type="EMBL" id="BEYU01000217">
    <property type="protein sequence ID" value="GBG34798.1"/>
    <property type="molecule type" value="Genomic_DNA"/>
</dbReference>
<feature type="transmembrane region" description="Helical" evidence="4">
    <location>
        <begin position="391"/>
        <end position="414"/>
    </location>
</feature>
<protein>
    <submittedName>
        <fullName evidence="5">Protein DETOXIFICATION 16</fullName>
    </submittedName>
</protein>
<feature type="compositionally biased region" description="Basic and acidic residues" evidence="3">
    <location>
        <begin position="25"/>
        <end position="42"/>
    </location>
</feature>
<feature type="region of interest" description="Disordered" evidence="3">
    <location>
        <begin position="535"/>
        <end position="570"/>
    </location>
</feature>
<dbReference type="AlphaFoldDB" id="A0A2R5GYB3"/>
<feature type="transmembrane region" description="Helical" evidence="4">
    <location>
        <begin position="155"/>
        <end position="180"/>
    </location>
</feature>
<dbReference type="Pfam" id="PF01554">
    <property type="entry name" value="MatE"/>
    <property type="match status" value="2"/>
</dbReference>
<dbReference type="NCBIfam" id="TIGR00797">
    <property type="entry name" value="matE"/>
    <property type="match status" value="1"/>
</dbReference>
<keyword evidence="2" id="KW-0813">Transport</keyword>
<accession>A0A2R5GYB3</accession>
<dbReference type="PANTHER" id="PTHR43298:SF2">
    <property type="entry name" value="FMN_FAD EXPORTER YEEO-RELATED"/>
    <property type="match status" value="1"/>
</dbReference>
<dbReference type="Proteomes" id="UP000241890">
    <property type="component" value="Unassembled WGS sequence"/>
</dbReference>
<dbReference type="PANTHER" id="PTHR43298">
    <property type="entry name" value="MULTIDRUG RESISTANCE PROTEIN NORM-RELATED"/>
    <property type="match status" value="1"/>
</dbReference>
<keyword evidence="4" id="KW-1133">Transmembrane helix</keyword>
<gene>
    <name evidence="5" type="ORF">FCC1311_110202</name>
</gene>
<dbReference type="InterPro" id="IPR002528">
    <property type="entry name" value="MATE_fam"/>
</dbReference>
<dbReference type="GO" id="GO:0042910">
    <property type="term" value="F:xenobiotic transmembrane transporter activity"/>
    <property type="evidence" value="ECO:0007669"/>
    <property type="project" value="InterPro"/>
</dbReference>
<dbReference type="OrthoDB" id="2126698at2759"/>
<feature type="transmembrane region" description="Helical" evidence="4">
    <location>
        <begin position="273"/>
        <end position="290"/>
    </location>
</feature>
<evidence type="ECO:0000256" key="2">
    <source>
        <dbReference type="ARBA" id="ARBA00022448"/>
    </source>
</evidence>
<feature type="region of interest" description="Disordered" evidence="3">
    <location>
        <begin position="1"/>
        <end position="42"/>
    </location>
</feature>
<reference evidence="5 6" key="1">
    <citation type="submission" date="2017-12" db="EMBL/GenBank/DDBJ databases">
        <title>Sequencing, de novo assembly and annotation of complete genome of a new Thraustochytrid species, strain FCC1311.</title>
        <authorList>
            <person name="Sedici K."/>
            <person name="Godart F."/>
            <person name="Aiese Cigliano R."/>
            <person name="Sanseverino W."/>
            <person name="Barakat M."/>
            <person name="Ortet P."/>
            <person name="Marechal E."/>
            <person name="Cagnac O."/>
            <person name="Amato A."/>
        </authorList>
    </citation>
    <scope>NUCLEOTIDE SEQUENCE [LARGE SCALE GENOMIC DNA]</scope>
</reference>
<dbReference type="InParanoid" id="A0A2R5GYB3"/>
<evidence type="ECO:0000256" key="4">
    <source>
        <dbReference type="SAM" id="Phobius"/>
    </source>
</evidence>
<comment type="caution">
    <text evidence="5">The sequence shown here is derived from an EMBL/GenBank/DDBJ whole genome shotgun (WGS) entry which is preliminary data.</text>
</comment>
<name>A0A2R5GYB3_9STRA</name>
<dbReference type="InterPro" id="IPR050222">
    <property type="entry name" value="MATE_MdtK"/>
</dbReference>